<feature type="region of interest" description="Disordered" evidence="1">
    <location>
        <begin position="274"/>
        <end position="296"/>
    </location>
</feature>
<keyword evidence="2" id="KW-0812">Transmembrane</keyword>
<feature type="transmembrane region" description="Helical" evidence="2">
    <location>
        <begin position="20"/>
        <end position="46"/>
    </location>
</feature>
<feature type="transmembrane region" description="Helical" evidence="2">
    <location>
        <begin position="249"/>
        <end position="269"/>
    </location>
</feature>
<name>A0AAD7B4G2_9AGAR</name>
<dbReference type="AlphaFoldDB" id="A0AAD7B4G2"/>
<proteinExistence type="predicted"/>
<dbReference type="Proteomes" id="UP001221142">
    <property type="component" value="Unassembled WGS sequence"/>
</dbReference>
<keyword evidence="5" id="KW-1185">Reference proteome</keyword>
<gene>
    <name evidence="4" type="ORF">FB45DRAFT_943023</name>
</gene>
<feature type="transmembrane region" description="Helical" evidence="2">
    <location>
        <begin position="131"/>
        <end position="152"/>
    </location>
</feature>
<reference evidence="4" key="1">
    <citation type="submission" date="2023-03" db="EMBL/GenBank/DDBJ databases">
        <title>Massive genome expansion in bonnet fungi (Mycena s.s.) driven by repeated elements and novel gene families across ecological guilds.</title>
        <authorList>
            <consortium name="Lawrence Berkeley National Laboratory"/>
            <person name="Harder C.B."/>
            <person name="Miyauchi S."/>
            <person name="Viragh M."/>
            <person name="Kuo A."/>
            <person name="Thoen E."/>
            <person name="Andreopoulos B."/>
            <person name="Lu D."/>
            <person name="Skrede I."/>
            <person name="Drula E."/>
            <person name="Henrissat B."/>
            <person name="Morin E."/>
            <person name="Kohler A."/>
            <person name="Barry K."/>
            <person name="LaButti K."/>
            <person name="Morin E."/>
            <person name="Salamov A."/>
            <person name="Lipzen A."/>
            <person name="Mereny Z."/>
            <person name="Hegedus B."/>
            <person name="Baldrian P."/>
            <person name="Stursova M."/>
            <person name="Weitz H."/>
            <person name="Taylor A."/>
            <person name="Grigoriev I.V."/>
            <person name="Nagy L.G."/>
            <person name="Martin F."/>
            <person name="Kauserud H."/>
        </authorList>
    </citation>
    <scope>NUCLEOTIDE SEQUENCE</scope>
    <source>
        <strain evidence="4">9284</strain>
    </source>
</reference>
<feature type="transmembrane region" description="Helical" evidence="2">
    <location>
        <begin position="220"/>
        <end position="243"/>
    </location>
</feature>
<dbReference type="PANTHER" id="PTHR40465">
    <property type="entry name" value="CHROMOSOME 1, WHOLE GENOME SHOTGUN SEQUENCE"/>
    <property type="match status" value="1"/>
</dbReference>
<accession>A0AAD7B4G2</accession>
<feature type="transmembrane region" description="Helical" evidence="2">
    <location>
        <begin position="58"/>
        <end position="82"/>
    </location>
</feature>
<feature type="region of interest" description="Disordered" evidence="1">
    <location>
        <begin position="314"/>
        <end position="343"/>
    </location>
</feature>
<dbReference type="Pfam" id="PF20152">
    <property type="entry name" value="DUF6534"/>
    <property type="match status" value="1"/>
</dbReference>
<sequence>MATSSLPVPAAVSQHLVETTLGAVFFGLVFSCILFGVSSLQVYLYYHHYPNDGLLYKGSIGVLWILDAFHVALTIFSSYHYGVASFGSLEKLEIVIWSFKLATAVQVVIIVIVQSMYTYRLWLLSGYHHGVLRYIVTAVVLGGFGIGVLLTYETYTISTFAELPSIAWAIEASFSASTTIDVGLSAAMCWYLRKSKNLVLHSHSSYGGSGGQLNSRISGLIQYTLSCGVFTSVCSLAALATFIAMPDNLIFLALTFILTRLYMNSYTAMMNTRRRQDSSSGGGGGGGASFSISGAGHGGRSGAEAVVSIPLWTNPGSRTQIQTGDVESQRTQPGAHQFQTSTAAQQKALEALDWGHGNGQREEDIGYPPYARDW</sequence>
<evidence type="ECO:0000313" key="4">
    <source>
        <dbReference type="EMBL" id="KAJ7609805.1"/>
    </source>
</evidence>
<dbReference type="InterPro" id="IPR045339">
    <property type="entry name" value="DUF6534"/>
</dbReference>
<dbReference type="EMBL" id="JARKIF010000037">
    <property type="protein sequence ID" value="KAJ7609805.1"/>
    <property type="molecule type" value="Genomic_DNA"/>
</dbReference>
<keyword evidence="2" id="KW-1133">Transmembrane helix</keyword>
<evidence type="ECO:0000313" key="5">
    <source>
        <dbReference type="Proteomes" id="UP001221142"/>
    </source>
</evidence>
<protein>
    <recommendedName>
        <fullName evidence="3">DUF6534 domain-containing protein</fullName>
    </recommendedName>
</protein>
<comment type="caution">
    <text evidence="4">The sequence shown here is derived from an EMBL/GenBank/DDBJ whole genome shotgun (WGS) entry which is preliminary data.</text>
</comment>
<dbReference type="PANTHER" id="PTHR40465:SF1">
    <property type="entry name" value="DUF6534 DOMAIN-CONTAINING PROTEIN"/>
    <property type="match status" value="1"/>
</dbReference>
<evidence type="ECO:0000256" key="2">
    <source>
        <dbReference type="SAM" id="Phobius"/>
    </source>
</evidence>
<keyword evidence="2" id="KW-0472">Membrane</keyword>
<evidence type="ECO:0000259" key="3">
    <source>
        <dbReference type="Pfam" id="PF20152"/>
    </source>
</evidence>
<feature type="domain" description="DUF6534" evidence="3">
    <location>
        <begin position="177"/>
        <end position="275"/>
    </location>
</feature>
<feature type="region of interest" description="Disordered" evidence="1">
    <location>
        <begin position="355"/>
        <end position="374"/>
    </location>
</feature>
<organism evidence="4 5">
    <name type="scientific">Roridomyces roridus</name>
    <dbReference type="NCBI Taxonomy" id="1738132"/>
    <lineage>
        <taxon>Eukaryota</taxon>
        <taxon>Fungi</taxon>
        <taxon>Dikarya</taxon>
        <taxon>Basidiomycota</taxon>
        <taxon>Agaricomycotina</taxon>
        <taxon>Agaricomycetes</taxon>
        <taxon>Agaricomycetidae</taxon>
        <taxon>Agaricales</taxon>
        <taxon>Marasmiineae</taxon>
        <taxon>Mycenaceae</taxon>
        <taxon>Roridomyces</taxon>
    </lineage>
</organism>
<evidence type="ECO:0000256" key="1">
    <source>
        <dbReference type="SAM" id="MobiDB-lite"/>
    </source>
</evidence>
<feature type="transmembrane region" description="Helical" evidence="2">
    <location>
        <begin position="94"/>
        <end position="119"/>
    </location>
</feature>